<dbReference type="EMBL" id="CAJVPZ010044211">
    <property type="protein sequence ID" value="CAG8767134.1"/>
    <property type="molecule type" value="Genomic_DNA"/>
</dbReference>
<dbReference type="Proteomes" id="UP000789396">
    <property type="component" value="Unassembled WGS sequence"/>
</dbReference>
<evidence type="ECO:0000313" key="2">
    <source>
        <dbReference type="Proteomes" id="UP000789396"/>
    </source>
</evidence>
<dbReference type="AlphaFoldDB" id="A0A9N9J6C3"/>
<dbReference type="OrthoDB" id="10431908at2759"/>
<comment type="caution">
    <text evidence="1">The sequence shown here is derived from an EMBL/GenBank/DDBJ whole genome shotgun (WGS) entry which is preliminary data.</text>
</comment>
<accession>A0A9N9J6C3</accession>
<protein>
    <submittedName>
        <fullName evidence="1">11633_t:CDS:1</fullName>
    </submittedName>
</protein>
<gene>
    <name evidence="1" type="ORF">RFULGI_LOCUS14781</name>
</gene>
<evidence type="ECO:0000313" key="1">
    <source>
        <dbReference type="EMBL" id="CAG8767134.1"/>
    </source>
</evidence>
<organism evidence="1 2">
    <name type="scientific">Racocetra fulgida</name>
    <dbReference type="NCBI Taxonomy" id="60492"/>
    <lineage>
        <taxon>Eukaryota</taxon>
        <taxon>Fungi</taxon>
        <taxon>Fungi incertae sedis</taxon>
        <taxon>Mucoromycota</taxon>
        <taxon>Glomeromycotina</taxon>
        <taxon>Glomeromycetes</taxon>
        <taxon>Diversisporales</taxon>
        <taxon>Gigasporaceae</taxon>
        <taxon>Racocetra</taxon>
    </lineage>
</organism>
<name>A0A9N9J6C3_9GLOM</name>
<proteinExistence type="predicted"/>
<sequence length="116" mass="13661">MEFPYYNTTSESSLVSEFPYDSIFSKSYDFQSSTYDNYIIKNEALEYYGFQYGGYDNSMINEVYPEYIDADNETQVEDTNEVHNDDCGQQSDELYNSDDEKQMKPLVLTQELQFET</sequence>
<keyword evidence="2" id="KW-1185">Reference proteome</keyword>
<reference evidence="1" key="1">
    <citation type="submission" date="2021-06" db="EMBL/GenBank/DDBJ databases">
        <authorList>
            <person name="Kallberg Y."/>
            <person name="Tangrot J."/>
            <person name="Rosling A."/>
        </authorList>
    </citation>
    <scope>NUCLEOTIDE SEQUENCE</scope>
    <source>
        <strain evidence="1">IN212</strain>
    </source>
</reference>